<dbReference type="InterPro" id="IPR019471">
    <property type="entry name" value="Interferon_reg_factor-3"/>
</dbReference>
<reference evidence="2" key="1">
    <citation type="submission" date="2023-07" db="EMBL/GenBank/DDBJ databases">
        <authorList>
            <person name="Stuckert A."/>
        </authorList>
    </citation>
    <scope>NUCLEOTIDE SEQUENCE</scope>
</reference>
<dbReference type="PANTHER" id="PTHR11949:SF1">
    <property type="entry name" value="INTERFERON REGULATORY FACTOR 3"/>
    <property type="match status" value="1"/>
</dbReference>
<dbReference type="EMBL" id="CAUEEQ010023225">
    <property type="protein sequence ID" value="CAJ0944947.1"/>
    <property type="molecule type" value="Genomic_DNA"/>
</dbReference>
<dbReference type="InterPro" id="IPR017855">
    <property type="entry name" value="SMAD-like_dom_sf"/>
</dbReference>
<evidence type="ECO:0000313" key="2">
    <source>
        <dbReference type="EMBL" id="CAJ0944947.1"/>
    </source>
</evidence>
<gene>
    <name evidence="2" type="ORF">RIMI_LOCUS10643928</name>
</gene>
<sequence length="341" mass="39422">MTENDDKEHIKKTLFEELEHLDLYQDEEELYLPYEDFKFIPEKMDPNKSLFAEQVPYNDTFPLESAAAASANPVFPEGAHAIYCDFSSYTDPGVHVGQVWPQPDEDQETFQQKILKNFSYNSFQTDFEVNIFYRGKLVQKSVVTNPHGFYITADQQPGHDGYVDRVYLPQPASVVTDQLLTKAVGLLLAKLKEGTLVEVREGVICAKRFGLCRSYWSLTNTPETKTMNQIDKREYSVLYSIHQFITELIDFVERRRTESPQYSIWICLGEQWPDDKLWQKKLIMVQVTPVAMRLLHEMSYSTGASSLHNSDIKLEISTSLPTTNDLLSLLRSIEDMMDWEN</sequence>
<dbReference type="SMART" id="SM01243">
    <property type="entry name" value="IRF-3"/>
    <property type="match status" value="1"/>
</dbReference>
<organism evidence="2 3">
    <name type="scientific">Ranitomeya imitator</name>
    <name type="common">mimic poison frog</name>
    <dbReference type="NCBI Taxonomy" id="111125"/>
    <lineage>
        <taxon>Eukaryota</taxon>
        <taxon>Metazoa</taxon>
        <taxon>Chordata</taxon>
        <taxon>Craniata</taxon>
        <taxon>Vertebrata</taxon>
        <taxon>Euteleostomi</taxon>
        <taxon>Amphibia</taxon>
        <taxon>Batrachia</taxon>
        <taxon>Anura</taxon>
        <taxon>Neobatrachia</taxon>
        <taxon>Hyloidea</taxon>
        <taxon>Dendrobatidae</taxon>
        <taxon>Dendrobatinae</taxon>
        <taxon>Ranitomeya</taxon>
    </lineage>
</organism>
<dbReference type="PANTHER" id="PTHR11949">
    <property type="entry name" value="INTERFERON REGULATORY FACTOR"/>
    <property type="match status" value="1"/>
</dbReference>
<proteinExistence type="predicted"/>
<evidence type="ECO:0000259" key="1">
    <source>
        <dbReference type="SMART" id="SM01243"/>
    </source>
</evidence>
<dbReference type="SUPFAM" id="SSF49879">
    <property type="entry name" value="SMAD/FHA domain"/>
    <property type="match status" value="1"/>
</dbReference>
<comment type="caution">
    <text evidence="2">The sequence shown here is derived from an EMBL/GenBank/DDBJ whole genome shotgun (WGS) entry which is preliminary data.</text>
</comment>
<dbReference type="Gene3D" id="2.60.200.10">
    <property type="match status" value="1"/>
</dbReference>
<name>A0ABN9LSN4_9NEOB</name>
<dbReference type="Pfam" id="PF10401">
    <property type="entry name" value="IRF-3"/>
    <property type="match status" value="1"/>
</dbReference>
<keyword evidence="3" id="KW-1185">Reference proteome</keyword>
<feature type="domain" description="Interferon regulatory factor-3" evidence="1">
    <location>
        <begin position="124"/>
        <end position="300"/>
    </location>
</feature>
<accession>A0ABN9LSN4</accession>
<dbReference type="Proteomes" id="UP001176940">
    <property type="component" value="Unassembled WGS sequence"/>
</dbReference>
<protein>
    <recommendedName>
        <fullName evidence="1">Interferon regulatory factor-3 domain-containing protein</fullName>
    </recommendedName>
</protein>
<dbReference type="InterPro" id="IPR008984">
    <property type="entry name" value="SMAD_FHA_dom_sf"/>
</dbReference>
<evidence type="ECO:0000313" key="3">
    <source>
        <dbReference type="Proteomes" id="UP001176940"/>
    </source>
</evidence>